<keyword evidence="4" id="KW-1185">Reference proteome</keyword>
<dbReference type="Gene3D" id="3.40.50.1820">
    <property type="entry name" value="alpha/beta hydrolase"/>
    <property type="match status" value="1"/>
</dbReference>
<dbReference type="InterPro" id="IPR000073">
    <property type="entry name" value="AB_hydrolase_1"/>
</dbReference>
<dbReference type="EMBL" id="JBHMCF010000041">
    <property type="protein sequence ID" value="MFB9475342.1"/>
    <property type="molecule type" value="Genomic_DNA"/>
</dbReference>
<sequence length="265" mass="28420">MPFVQANGIRLAYERSGKGEPVLMIMGSSAAGRVWTTYQTPALQRAGYETIVFDNRGIPPSDVPPGRYALADMVADTVGLIEALALGPCRIVGTSLGAMIAQEVAIDRPDLVRCAALIATRGREDVFRRALAVADHALLDSGVTVPPGYAATRSVMEMLSPATLRNDAAVSSWLEIFELAGGAGGGGQAWVDPVGDRRDRLRSITAPCRVIAFTDDLICPPHLCAEVADGIPDCDYVEIRDCGHMGYLERPEEVNLALIEFLDKH</sequence>
<name>A0ABV5NYK9_9ACTN</name>
<feature type="domain" description="AB hydrolase-1" evidence="2">
    <location>
        <begin position="21"/>
        <end position="251"/>
    </location>
</feature>
<gene>
    <name evidence="3" type="ORF">ACFFR3_38135</name>
</gene>
<accession>A0ABV5NYK9</accession>
<keyword evidence="1" id="KW-0575">Peroxidase</keyword>
<evidence type="ECO:0000259" key="2">
    <source>
        <dbReference type="Pfam" id="PF00561"/>
    </source>
</evidence>
<dbReference type="SUPFAM" id="SSF53474">
    <property type="entry name" value="alpha/beta-Hydrolases"/>
    <property type="match status" value="1"/>
</dbReference>
<dbReference type="InterPro" id="IPR000639">
    <property type="entry name" value="Epox_hydrolase-like"/>
</dbReference>
<comment type="caution">
    <text evidence="3">The sequence shown here is derived from an EMBL/GenBank/DDBJ whole genome shotgun (WGS) entry which is preliminary data.</text>
</comment>
<dbReference type="PRINTS" id="PR00412">
    <property type="entry name" value="EPOXHYDRLASE"/>
</dbReference>
<dbReference type="Proteomes" id="UP001589568">
    <property type="component" value="Unassembled WGS sequence"/>
</dbReference>
<protein>
    <submittedName>
        <fullName evidence="3">Alpha/beta fold hydrolase</fullName>
    </submittedName>
</protein>
<evidence type="ECO:0000313" key="3">
    <source>
        <dbReference type="EMBL" id="MFB9475342.1"/>
    </source>
</evidence>
<reference evidence="3 4" key="1">
    <citation type="submission" date="2024-09" db="EMBL/GenBank/DDBJ databases">
        <authorList>
            <person name="Sun Q."/>
            <person name="Mori K."/>
        </authorList>
    </citation>
    <scope>NUCLEOTIDE SEQUENCE [LARGE SCALE GENOMIC DNA]</scope>
    <source>
        <strain evidence="3 4">JCM 3324</strain>
    </source>
</reference>
<evidence type="ECO:0000313" key="4">
    <source>
        <dbReference type="Proteomes" id="UP001589568"/>
    </source>
</evidence>
<keyword evidence="3" id="KW-0378">Hydrolase</keyword>
<dbReference type="InterPro" id="IPR050471">
    <property type="entry name" value="AB_hydrolase"/>
</dbReference>
<proteinExistence type="predicted"/>
<organism evidence="3 4">
    <name type="scientific">Nonomuraea salmonea</name>
    <dbReference type="NCBI Taxonomy" id="46181"/>
    <lineage>
        <taxon>Bacteria</taxon>
        <taxon>Bacillati</taxon>
        <taxon>Actinomycetota</taxon>
        <taxon>Actinomycetes</taxon>
        <taxon>Streptosporangiales</taxon>
        <taxon>Streptosporangiaceae</taxon>
        <taxon>Nonomuraea</taxon>
    </lineage>
</organism>
<dbReference type="Pfam" id="PF00561">
    <property type="entry name" value="Abhydrolase_1"/>
    <property type="match status" value="1"/>
</dbReference>
<dbReference type="PANTHER" id="PTHR43433:SF5">
    <property type="entry name" value="AB HYDROLASE-1 DOMAIN-CONTAINING PROTEIN"/>
    <property type="match status" value="1"/>
</dbReference>
<dbReference type="InterPro" id="IPR029058">
    <property type="entry name" value="AB_hydrolase_fold"/>
</dbReference>
<dbReference type="PANTHER" id="PTHR43433">
    <property type="entry name" value="HYDROLASE, ALPHA/BETA FOLD FAMILY PROTEIN"/>
    <property type="match status" value="1"/>
</dbReference>
<keyword evidence="1" id="KW-0560">Oxidoreductase</keyword>
<dbReference type="GO" id="GO:0016787">
    <property type="term" value="F:hydrolase activity"/>
    <property type="evidence" value="ECO:0007669"/>
    <property type="project" value="UniProtKB-KW"/>
</dbReference>
<dbReference type="RefSeq" id="WP_345385087.1">
    <property type="nucleotide sequence ID" value="NZ_BAAAXS010000001.1"/>
</dbReference>
<evidence type="ECO:0000256" key="1">
    <source>
        <dbReference type="ARBA" id="ARBA00022559"/>
    </source>
</evidence>